<keyword evidence="2" id="KW-0732">Signal</keyword>
<evidence type="ECO:0000256" key="1">
    <source>
        <dbReference type="SAM" id="MobiDB-lite"/>
    </source>
</evidence>
<feature type="signal peptide" evidence="2">
    <location>
        <begin position="1"/>
        <end position="27"/>
    </location>
</feature>
<feature type="region of interest" description="Disordered" evidence="1">
    <location>
        <begin position="67"/>
        <end position="156"/>
    </location>
</feature>
<keyword evidence="4" id="KW-1185">Reference proteome</keyword>
<evidence type="ECO:0000313" key="4">
    <source>
        <dbReference type="Proteomes" id="UP000637628"/>
    </source>
</evidence>
<comment type="caution">
    <text evidence="3">The sequence shown here is derived from an EMBL/GenBank/DDBJ whole genome shotgun (WGS) entry which is preliminary data.</text>
</comment>
<evidence type="ECO:0000313" key="3">
    <source>
        <dbReference type="EMBL" id="GIE04754.1"/>
    </source>
</evidence>
<reference evidence="3 4" key="1">
    <citation type="submission" date="2021-01" db="EMBL/GenBank/DDBJ databases">
        <title>Whole genome shotgun sequence of Actinoplanes durhamensis NBRC 14914.</title>
        <authorList>
            <person name="Komaki H."/>
            <person name="Tamura T."/>
        </authorList>
    </citation>
    <scope>NUCLEOTIDE SEQUENCE [LARGE SCALE GENOMIC DNA]</scope>
    <source>
        <strain evidence="3 4">NBRC 14914</strain>
    </source>
</reference>
<feature type="compositionally biased region" description="Low complexity" evidence="1">
    <location>
        <begin position="29"/>
        <end position="45"/>
    </location>
</feature>
<dbReference type="EMBL" id="BOML01000050">
    <property type="protein sequence ID" value="GIE04754.1"/>
    <property type="molecule type" value="Genomic_DNA"/>
</dbReference>
<protein>
    <submittedName>
        <fullName evidence="3">Uncharacterized protein</fullName>
    </submittedName>
</protein>
<evidence type="ECO:0000256" key="2">
    <source>
        <dbReference type="SAM" id="SignalP"/>
    </source>
</evidence>
<gene>
    <name evidence="3" type="ORF">Adu01nite_61040</name>
</gene>
<organism evidence="3 4">
    <name type="scientific">Paractinoplanes durhamensis</name>
    <dbReference type="NCBI Taxonomy" id="113563"/>
    <lineage>
        <taxon>Bacteria</taxon>
        <taxon>Bacillati</taxon>
        <taxon>Actinomycetota</taxon>
        <taxon>Actinomycetes</taxon>
        <taxon>Micromonosporales</taxon>
        <taxon>Micromonosporaceae</taxon>
        <taxon>Paractinoplanes</taxon>
    </lineage>
</organism>
<feature type="compositionally biased region" description="Gly residues" evidence="1">
    <location>
        <begin position="75"/>
        <end position="128"/>
    </location>
</feature>
<dbReference type="Proteomes" id="UP000637628">
    <property type="component" value="Unassembled WGS sequence"/>
</dbReference>
<accession>A0ABQ3Z5C4</accession>
<sequence length="156" mass="14472">MSVTAVLTRNRRLAAGLLTAMTVATLAACGSSDDSSGDTSNTGTSNNGGGGNNSGFAAYIQCLSTNGVTITMPSGGPGGGNGGTRPSGAPDGGNGGTPPSGAPGGGNGGTPPSGGAMPSGGPGGGGGREISKPDGVDDATWTKATEACASQKPSTN</sequence>
<feature type="region of interest" description="Disordered" evidence="1">
    <location>
        <begin position="29"/>
        <end position="55"/>
    </location>
</feature>
<proteinExistence type="predicted"/>
<dbReference type="RefSeq" id="WP_203731777.1">
    <property type="nucleotide sequence ID" value="NZ_BOML01000050.1"/>
</dbReference>
<name>A0ABQ3Z5C4_9ACTN</name>
<feature type="chain" id="PRO_5046770589" evidence="2">
    <location>
        <begin position="28"/>
        <end position="156"/>
    </location>
</feature>